<dbReference type="CDD" id="cd00035">
    <property type="entry name" value="ChtBD1"/>
    <property type="match status" value="1"/>
</dbReference>
<dbReference type="InterPro" id="IPR001002">
    <property type="entry name" value="Chitin-bd_1"/>
</dbReference>
<evidence type="ECO:0000256" key="1">
    <source>
        <dbReference type="ARBA" id="ARBA00022669"/>
    </source>
</evidence>
<evidence type="ECO:0000313" key="8">
    <source>
        <dbReference type="EMBL" id="KAL2827355.1"/>
    </source>
</evidence>
<keyword evidence="1 4" id="KW-0147">Chitin-binding</keyword>
<feature type="domain" description="LysM" evidence="7">
    <location>
        <begin position="366"/>
        <end position="411"/>
    </location>
</feature>
<keyword evidence="3 4" id="KW-1015">Disulfide bond</keyword>
<keyword evidence="5" id="KW-0732">Signal</keyword>
<evidence type="ECO:0000313" key="9">
    <source>
        <dbReference type="Proteomes" id="UP001610335"/>
    </source>
</evidence>
<dbReference type="Gene3D" id="3.30.60.10">
    <property type="entry name" value="Endochitinase-like"/>
    <property type="match status" value="3"/>
</dbReference>
<feature type="chain" id="PRO_5046540286" description="Carbohydrate-binding module family 18 protein" evidence="5">
    <location>
        <begin position="21"/>
        <end position="558"/>
    </location>
</feature>
<evidence type="ECO:0000256" key="4">
    <source>
        <dbReference type="PROSITE-ProRule" id="PRU00261"/>
    </source>
</evidence>
<evidence type="ECO:0008006" key="10">
    <source>
        <dbReference type="Google" id="ProtNLM"/>
    </source>
</evidence>
<gene>
    <name evidence="8" type="ORF">BDW59DRAFT_171377</name>
</gene>
<evidence type="ECO:0000259" key="7">
    <source>
        <dbReference type="PROSITE" id="PS51782"/>
    </source>
</evidence>
<feature type="disulfide bond" evidence="4">
    <location>
        <begin position="434"/>
        <end position="448"/>
    </location>
</feature>
<keyword evidence="9" id="KW-1185">Reference proteome</keyword>
<dbReference type="PROSITE" id="PS50941">
    <property type="entry name" value="CHIT_BIND_I_2"/>
    <property type="match status" value="2"/>
</dbReference>
<keyword evidence="2" id="KW-0843">Virulence</keyword>
<dbReference type="SMART" id="SM00257">
    <property type="entry name" value="LysM"/>
    <property type="match status" value="1"/>
</dbReference>
<reference evidence="8 9" key="1">
    <citation type="submission" date="2024-07" db="EMBL/GenBank/DDBJ databases">
        <title>Section-level genome sequencing and comparative genomics of Aspergillus sections Usti and Cavernicolus.</title>
        <authorList>
            <consortium name="Lawrence Berkeley National Laboratory"/>
            <person name="Nybo J.L."/>
            <person name="Vesth T.C."/>
            <person name="Theobald S."/>
            <person name="Frisvad J.C."/>
            <person name="Larsen T.O."/>
            <person name="Kjaerboelling I."/>
            <person name="Rothschild-Mancinelli K."/>
            <person name="Lyhne E.K."/>
            <person name="Kogle M.E."/>
            <person name="Barry K."/>
            <person name="Clum A."/>
            <person name="Na H."/>
            <person name="Ledsgaard L."/>
            <person name="Lin J."/>
            <person name="Lipzen A."/>
            <person name="Kuo A."/>
            <person name="Riley R."/>
            <person name="Mondo S."/>
            <person name="LaButti K."/>
            <person name="Haridas S."/>
            <person name="Pangalinan J."/>
            <person name="Salamov A.A."/>
            <person name="Simmons B.A."/>
            <person name="Magnuson J.K."/>
            <person name="Chen J."/>
            <person name="Drula E."/>
            <person name="Henrissat B."/>
            <person name="Wiebenga A."/>
            <person name="Lubbers R.J."/>
            <person name="Gomes A.C."/>
            <person name="Makela M.R."/>
            <person name="Stajich J."/>
            <person name="Grigoriev I.V."/>
            <person name="Mortensen U.H."/>
            <person name="De vries R.P."/>
            <person name="Baker S.E."/>
            <person name="Andersen M.R."/>
        </authorList>
    </citation>
    <scope>NUCLEOTIDE SEQUENCE [LARGE SCALE GENOMIC DNA]</scope>
    <source>
        <strain evidence="8 9">CBS 600.67</strain>
    </source>
</reference>
<proteinExistence type="predicted"/>
<feature type="domain" description="Chitin-binding type-1" evidence="6">
    <location>
        <begin position="511"/>
        <end position="558"/>
    </location>
</feature>
<comment type="caution">
    <text evidence="8">The sequence shown here is derived from an EMBL/GenBank/DDBJ whole genome shotgun (WGS) entry which is preliminary data.</text>
</comment>
<dbReference type="Proteomes" id="UP001610335">
    <property type="component" value="Unassembled WGS sequence"/>
</dbReference>
<dbReference type="PANTHER" id="PTHR47849:SF8">
    <property type="entry name" value="LECTIN"/>
    <property type="match status" value="1"/>
</dbReference>
<dbReference type="InterPro" id="IPR036861">
    <property type="entry name" value="Endochitinase-like_sf"/>
</dbReference>
<dbReference type="PANTHER" id="PTHR47849">
    <property type="entry name" value="CHITIN-BINDING LECTIN 1"/>
    <property type="match status" value="1"/>
</dbReference>
<dbReference type="InterPro" id="IPR036779">
    <property type="entry name" value="LysM_dom_sf"/>
</dbReference>
<dbReference type="SUPFAM" id="SSF54106">
    <property type="entry name" value="LysM domain"/>
    <property type="match status" value="1"/>
</dbReference>
<accession>A0ABR4IHY0</accession>
<organism evidence="8 9">
    <name type="scientific">Aspergillus cavernicola</name>
    <dbReference type="NCBI Taxonomy" id="176166"/>
    <lineage>
        <taxon>Eukaryota</taxon>
        <taxon>Fungi</taxon>
        <taxon>Dikarya</taxon>
        <taxon>Ascomycota</taxon>
        <taxon>Pezizomycotina</taxon>
        <taxon>Eurotiomycetes</taxon>
        <taxon>Eurotiomycetidae</taxon>
        <taxon>Eurotiales</taxon>
        <taxon>Aspergillaceae</taxon>
        <taxon>Aspergillus</taxon>
        <taxon>Aspergillus subgen. Nidulantes</taxon>
    </lineage>
</organism>
<evidence type="ECO:0000256" key="2">
    <source>
        <dbReference type="ARBA" id="ARBA00023026"/>
    </source>
</evidence>
<dbReference type="EMBL" id="JBFXLS010000025">
    <property type="protein sequence ID" value="KAL2827355.1"/>
    <property type="molecule type" value="Genomic_DNA"/>
</dbReference>
<feature type="disulfide bond" evidence="4">
    <location>
        <begin position="532"/>
        <end position="546"/>
    </location>
</feature>
<name>A0ABR4IHY0_9EURO</name>
<protein>
    <recommendedName>
        <fullName evidence="10">Carbohydrate-binding module family 18 protein</fullName>
    </recommendedName>
</protein>
<dbReference type="SUPFAM" id="SSF57016">
    <property type="entry name" value="Plant lectins/antimicrobial peptides"/>
    <property type="match status" value="3"/>
</dbReference>
<feature type="signal peptide" evidence="5">
    <location>
        <begin position="1"/>
        <end position="20"/>
    </location>
</feature>
<dbReference type="Pfam" id="PF01476">
    <property type="entry name" value="LysM"/>
    <property type="match status" value="1"/>
</dbReference>
<dbReference type="SMART" id="SM00270">
    <property type="entry name" value="ChtBD1"/>
    <property type="match status" value="3"/>
</dbReference>
<sequence length="558" mass="60393">MLTGLLSLWLCSSLIRPVHSALNVYEEQERDFVQQAYGLFDQNRTVLCDSQTGGRAATRYLWTPQELTTLCITGCADSLSSCAAAVEKDCDGETVLFPGGRLLAKAIPTVWSQWHDLVCQQDSSSNWCYLQSFEWQGSDYVRYDMHACYNANEDEMPAECNNPDFSTDLITPEMKDITRLYDKDLLCSECFVKIWRHRLMSSSLPKSDHTDLPAWTYTSTLLLRPTTTTPTSTTTDPSPTSSCVLSTETLVHITGDDACQFQSSICLPFACEIDFFYDNPTCEELAGRYSTAEFPVSLTTQFLAWNPHIQGSCSFLNHLQRVCKGPPGGYHKPSGVIAAPTGAGEYYTTALPAEPMQSDTTPSCGRYYKVVSGDTCNAVALRFGITFEDLQLLNTYLDYDICIAPVSETTVSQDGTCGPSYGDTVCEGSSFGDCCSTSGYCGLGVDYCGPGNCVSGACEPNNDWSYTTFSNPRFGACCSIYGYCGDGTDFCGAGVCYSGNCEPDIGGPSISGECGPSFVGNKTCTGTQFGDCCSTSGYCGSTEEYCGAGNCYSGACQT</sequence>
<dbReference type="InterPro" id="IPR018392">
    <property type="entry name" value="LysM"/>
</dbReference>
<evidence type="ECO:0000256" key="5">
    <source>
        <dbReference type="SAM" id="SignalP"/>
    </source>
</evidence>
<dbReference type="Gene3D" id="3.10.350.10">
    <property type="entry name" value="LysM domain"/>
    <property type="match status" value="1"/>
</dbReference>
<dbReference type="PROSITE" id="PS51782">
    <property type="entry name" value="LYSM"/>
    <property type="match status" value="1"/>
</dbReference>
<evidence type="ECO:0000256" key="3">
    <source>
        <dbReference type="ARBA" id="ARBA00023157"/>
    </source>
</evidence>
<comment type="caution">
    <text evidence="4">Lacks conserved residue(s) required for the propagation of feature annotation.</text>
</comment>
<feature type="domain" description="Chitin-binding type-1" evidence="6">
    <location>
        <begin position="414"/>
        <end position="460"/>
    </location>
</feature>
<dbReference type="CDD" id="cd00118">
    <property type="entry name" value="LysM"/>
    <property type="match status" value="1"/>
</dbReference>
<evidence type="ECO:0000259" key="6">
    <source>
        <dbReference type="PROSITE" id="PS50941"/>
    </source>
</evidence>